<proteinExistence type="predicted"/>
<evidence type="ECO:0000313" key="4">
    <source>
        <dbReference type="Proteomes" id="UP000467637"/>
    </source>
</evidence>
<gene>
    <name evidence="3" type="ORF">GON05_01880</name>
</gene>
<dbReference type="Pfam" id="PF15978">
    <property type="entry name" value="TnsD"/>
    <property type="match status" value="1"/>
</dbReference>
<feature type="domain" description="Transposon Tn7 transposition protein TnsD C-terminal" evidence="2">
    <location>
        <begin position="227"/>
        <end position="315"/>
    </location>
</feature>
<reference evidence="3 4" key="1">
    <citation type="submission" date="2019-12" db="EMBL/GenBank/DDBJ databases">
        <authorList>
            <person name="Huq M.A."/>
        </authorList>
    </citation>
    <scope>NUCLEOTIDE SEQUENCE [LARGE SCALE GENOMIC DNA]</scope>
    <source>
        <strain evidence="3 4">MAH-34</strain>
    </source>
</reference>
<dbReference type="InterPro" id="IPR032750">
    <property type="entry name" value="TnsD_C"/>
</dbReference>
<organism evidence="3 4">
    <name type="scientific">Paenibacillus anseongense</name>
    <dbReference type="NCBI Taxonomy" id="2682845"/>
    <lineage>
        <taxon>Bacteria</taxon>
        <taxon>Bacillati</taxon>
        <taxon>Bacillota</taxon>
        <taxon>Bacilli</taxon>
        <taxon>Bacillales</taxon>
        <taxon>Paenibacillaceae</taxon>
        <taxon>Paenibacillus</taxon>
    </lineage>
</organism>
<sequence length="318" mass="37812">MISFPEMLPDELFYSCCTRYHIESGNETNSQTMKELFGNPSFKMKCMLPSHLNNFIKRYNCKWGRICSNDILMNHTIYPIFRSFLDYKESDVILQMINGTLKYRPHFILGIKNNLWGQVLNFCSDCVKEDDLNYGFPYWHRLHQVPGILYCPKHCKRLKRSCPGCNFRFETQNNFLVIKRFCRCGHDFSCDIANQVVSLDEYRAQLELINISQDIAYVFSANVFTGHQWQQLYRDRISKTKYFSLTGRLNQRALANDFISFYTRSTLKLLECELSNINWLQHFFNRKKHIYHPIKHILFIRFLYGSISNFYNEVSEAA</sequence>
<dbReference type="RefSeq" id="WP_157317558.1">
    <property type="nucleotide sequence ID" value="NZ_WSEM01000003.1"/>
</dbReference>
<comment type="caution">
    <text evidence="3">The sequence shown here is derived from an EMBL/GenBank/DDBJ whole genome shotgun (WGS) entry which is preliminary data.</text>
</comment>
<feature type="domain" description="TniQ" evidence="1">
    <location>
        <begin position="4"/>
        <end position="155"/>
    </location>
</feature>
<dbReference type="InterPro" id="IPR009492">
    <property type="entry name" value="TniQ"/>
</dbReference>
<evidence type="ECO:0008006" key="5">
    <source>
        <dbReference type="Google" id="ProtNLM"/>
    </source>
</evidence>
<accession>A0ABW9TZW6</accession>
<name>A0ABW9TZW6_9BACL</name>
<evidence type="ECO:0000259" key="2">
    <source>
        <dbReference type="Pfam" id="PF15978"/>
    </source>
</evidence>
<dbReference type="EMBL" id="WSEM01000003">
    <property type="protein sequence ID" value="MVQ33387.1"/>
    <property type="molecule type" value="Genomic_DNA"/>
</dbReference>
<keyword evidence="4" id="KW-1185">Reference proteome</keyword>
<evidence type="ECO:0000313" key="3">
    <source>
        <dbReference type="EMBL" id="MVQ33387.1"/>
    </source>
</evidence>
<protein>
    <recommendedName>
        <fullName evidence="5">Transposon Tn7 transposition protein TnsD C-termianl domain-containing protein</fullName>
    </recommendedName>
</protein>
<dbReference type="Pfam" id="PF06527">
    <property type="entry name" value="TniQ"/>
    <property type="match status" value="1"/>
</dbReference>
<dbReference type="Proteomes" id="UP000467637">
    <property type="component" value="Unassembled WGS sequence"/>
</dbReference>
<evidence type="ECO:0000259" key="1">
    <source>
        <dbReference type="Pfam" id="PF06527"/>
    </source>
</evidence>